<dbReference type="Proteomes" id="UP000279275">
    <property type="component" value="Unassembled WGS sequence"/>
</dbReference>
<sequence>MSGVGVAEAAAVLGVQPQAVRKMLREGLLEYEPGLRGIAVVVSSASLARLQAMRARGSGRPWSERTAWAGIDLLSGGSAGWLTPQARYRLRRSVEQQTADEFLWSARRRASVYRYRGDAEAVPLIAAHVIPTAASAVADDARVAAAFGLAGGSGIVDGYVPAGVAQQISAAYALAEDPGGNIVLREVTFTEPLANGTPMPAIALDLADSPTTRERSAGMRYLEGVLAHGRSS</sequence>
<dbReference type="EMBL" id="RFFH01000001">
    <property type="protein sequence ID" value="RMI34984.1"/>
    <property type="molecule type" value="Genomic_DNA"/>
</dbReference>
<proteinExistence type="predicted"/>
<dbReference type="AlphaFoldDB" id="A0A3M2LC52"/>
<protein>
    <submittedName>
        <fullName evidence="1">DNA-binding protein</fullName>
    </submittedName>
</protein>
<keyword evidence="2" id="KW-1185">Reference proteome</keyword>
<organism evidence="1 2">
    <name type="scientific">Nocardia stercoris</name>
    <dbReference type="NCBI Taxonomy" id="2483361"/>
    <lineage>
        <taxon>Bacteria</taxon>
        <taxon>Bacillati</taxon>
        <taxon>Actinomycetota</taxon>
        <taxon>Actinomycetes</taxon>
        <taxon>Mycobacteriales</taxon>
        <taxon>Nocardiaceae</taxon>
        <taxon>Nocardia</taxon>
    </lineage>
</organism>
<comment type="caution">
    <text evidence="1">The sequence shown here is derived from an EMBL/GenBank/DDBJ whole genome shotgun (WGS) entry which is preliminary data.</text>
</comment>
<evidence type="ECO:0000313" key="1">
    <source>
        <dbReference type="EMBL" id="RMI34984.1"/>
    </source>
</evidence>
<dbReference type="GO" id="GO:0003677">
    <property type="term" value="F:DNA binding"/>
    <property type="evidence" value="ECO:0007669"/>
    <property type="project" value="UniProtKB-KW"/>
</dbReference>
<evidence type="ECO:0000313" key="2">
    <source>
        <dbReference type="Proteomes" id="UP000279275"/>
    </source>
</evidence>
<keyword evidence="1" id="KW-0238">DNA-binding</keyword>
<name>A0A3M2LC52_9NOCA</name>
<reference evidence="1 2" key="1">
    <citation type="submission" date="2018-10" db="EMBL/GenBank/DDBJ databases">
        <title>Isolation from cow dung.</title>
        <authorList>
            <person name="Ling L."/>
        </authorList>
    </citation>
    <scope>NUCLEOTIDE SEQUENCE [LARGE SCALE GENOMIC DNA]</scope>
    <source>
        <strain evidence="1 2">NEAU-LL90</strain>
    </source>
</reference>
<accession>A0A3M2LC52</accession>
<gene>
    <name evidence="1" type="ORF">EBN03_01135</name>
</gene>